<evidence type="ECO:0000313" key="2">
    <source>
        <dbReference type="Proteomes" id="UP000735302"/>
    </source>
</evidence>
<dbReference type="Gene3D" id="2.60.40.10">
    <property type="entry name" value="Immunoglobulins"/>
    <property type="match status" value="2"/>
</dbReference>
<proteinExistence type="predicted"/>
<sequence length="324" mass="36595">MPDAVTKIKAIPQNSSCIILTWRMSANFRDKIFLQQMRRGEAGAEYGDIVTPPKKKIIGYNTFHESRDIPDSSVHGVLTHYRIWYNNQSIIKNVTSEDTHVTSVDLTFPSKDEHYWVKIAGATAVGESPQAASIFVPALDRKLTAPQDFLVEWSKDDQGSLQFFLSWADWSGHGLDMRRSVASDDHDALYIVWCPGSTTYMQCTGKLEWVRLPPETVTYKLDPGSLERDPNDFLIGIAAKNGFGYSSGIHWSSCVYEYNIKPQTAPLNVRVSQVSPAEDSLVVTWQKPGCHKERSHITEYLIKYCLFNGYKCIGENFCLVEHCA</sequence>
<dbReference type="EMBL" id="BLXT01004061">
    <property type="protein sequence ID" value="GFO09088.1"/>
    <property type="molecule type" value="Genomic_DNA"/>
</dbReference>
<keyword evidence="2" id="KW-1185">Reference proteome</keyword>
<keyword evidence="1" id="KW-0675">Receptor</keyword>
<dbReference type="InterPro" id="IPR036116">
    <property type="entry name" value="FN3_sf"/>
</dbReference>
<accession>A0AAV4ARA6</accession>
<dbReference type="Proteomes" id="UP000735302">
    <property type="component" value="Unassembled WGS sequence"/>
</dbReference>
<dbReference type="SUPFAM" id="SSF49265">
    <property type="entry name" value="Fibronectin type III"/>
    <property type="match status" value="1"/>
</dbReference>
<reference evidence="1 2" key="1">
    <citation type="journal article" date="2021" name="Elife">
        <title>Chloroplast acquisition without the gene transfer in kleptoplastic sea slugs, Plakobranchus ocellatus.</title>
        <authorList>
            <person name="Maeda T."/>
            <person name="Takahashi S."/>
            <person name="Yoshida T."/>
            <person name="Shimamura S."/>
            <person name="Takaki Y."/>
            <person name="Nagai Y."/>
            <person name="Toyoda A."/>
            <person name="Suzuki Y."/>
            <person name="Arimoto A."/>
            <person name="Ishii H."/>
            <person name="Satoh N."/>
            <person name="Nishiyama T."/>
            <person name="Hasebe M."/>
            <person name="Maruyama T."/>
            <person name="Minagawa J."/>
            <person name="Obokata J."/>
            <person name="Shigenobu S."/>
        </authorList>
    </citation>
    <scope>NUCLEOTIDE SEQUENCE [LARGE SCALE GENOMIC DNA]</scope>
</reference>
<dbReference type="AlphaFoldDB" id="A0AAV4ARA6"/>
<comment type="caution">
    <text evidence="1">The sequence shown here is derived from an EMBL/GenBank/DDBJ whole genome shotgun (WGS) entry which is preliminary data.</text>
</comment>
<dbReference type="InterPro" id="IPR003961">
    <property type="entry name" value="FN3_dom"/>
</dbReference>
<dbReference type="CDD" id="cd00063">
    <property type="entry name" value="FN3"/>
    <property type="match status" value="1"/>
</dbReference>
<protein>
    <submittedName>
        <fullName evidence="1">Cytokine receptor-like isoform x2</fullName>
    </submittedName>
</protein>
<dbReference type="InterPro" id="IPR013783">
    <property type="entry name" value="Ig-like_fold"/>
</dbReference>
<evidence type="ECO:0000313" key="1">
    <source>
        <dbReference type="EMBL" id="GFO09088.1"/>
    </source>
</evidence>
<gene>
    <name evidence="1" type="ORF">PoB_003559300</name>
</gene>
<organism evidence="1 2">
    <name type="scientific">Plakobranchus ocellatus</name>
    <dbReference type="NCBI Taxonomy" id="259542"/>
    <lineage>
        <taxon>Eukaryota</taxon>
        <taxon>Metazoa</taxon>
        <taxon>Spiralia</taxon>
        <taxon>Lophotrochozoa</taxon>
        <taxon>Mollusca</taxon>
        <taxon>Gastropoda</taxon>
        <taxon>Heterobranchia</taxon>
        <taxon>Euthyneura</taxon>
        <taxon>Panpulmonata</taxon>
        <taxon>Sacoglossa</taxon>
        <taxon>Placobranchoidea</taxon>
        <taxon>Plakobranchidae</taxon>
        <taxon>Plakobranchus</taxon>
    </lineage>
</organism>
<name>A0AAV4ARA6_9GAST</name>